<dbReference type="SUPFAM" id="SSF63562">
    <property type="entry name" value="RPB6/omega subunit-like"/>
    <property type="match status" value="1"/>
</dbReference>
<dbReference type="Pfam" id="PF01192">
    <property type="entry name" value="RNA_pol_Rpb6"/>
    <property type="match status" value="1"/>
</dbReference>
<evidence type="ECO:0000256" key="5">
    <source>
        <dbReference type="ARBA" id="ARBA00022679"/>
    </source>
</evidence>
<dbReference type="Gene3D" id="3.90.940.10">
    <property type="match status" value="1"/>
</dbReference>
<dbReference type="InterPro" id="IPR006110">
    <property type="entry name" value="Pol_omega/Rpo6/RPB6"/>
</dbReference>
<organism evidence="12">
    <name type="scientific">Ammonifex degensii</name>
    <dbReference type="NCBI Taxonomy" id="42838"/>
    <lineage>
        <taxon>Bacteria</taxon>
        <taxon>Bacillati</taxon>
        <taxon>Bacillota</taxon>
        <taxon>Clostridia</taxon>
        <taxon>Thermoanaerobacterales</taxon>
        <taxon>Thermoanaerobacteraceae</taxon>
        <taxon>Ammonifex</taxon>
    </lineage>
</organism>
<dbReference type="GO" id="GO:0000428">
    <property type="term" value="C:DNA-directed RNA polymerase complex"/>
    <property type="evidence" value="ECO:0007669"/>
    <property type="project" value="UniProtKB-KW"/>
</dbReference>
<name>A0A7C2EJ06_9THEO</name>
<proteinExistence type="inferred from homology"/>
<dbReference type="EMBL" id="DSMU01000204">
    <property type="protein sequence ID" value="HEL65667.1"/>
    <property type="molecule type" value="Genomic_DNA"/>
</dbReference>
<evidence type="ECO:0000256" key="2">
    <source>
        <dbReference type="ARBA" id="ARBA00012418"/>
    </source>
</evidence>
<dbReference type="AlphaFoldDB" id="A0A7C2EJ06"/>
<comment type="catalytic activity">
    <reaction evidence="9 10">
        <text>RNA(n) + a ribonucleoside 5'-triphosphate = RNA(n+1) + diphosphate</text>
        <dbReference type="Rhea" id="RHEA:21248"/>
        <dbReference type="Rhea" id="RHEA-COMP:14527"/>
        <dbReference type="Rhea" id="RHEA-COMP:17342"/>
        <dbReference type="ChEBI" id="CHEBI:33019"/>
        <dbReference type="ChEBI" id="CHEBI:61557"/>
        <dbReference type="ChEBI" id="CHEBI:140395"/>
        <dbReference type="EC" id="2.7.7.6"/>
    </reaction>
</comment>
<comment type="subunit">
    <text evidence="10">The RNAP catalytic core consists of 2 alpha, 1 beta, 1 beta' and 1 omega subunit. When a sigma factor is associated with the core the holoenzyme is formed, which can initiate transcription.</text>
</comment>
<evidence type="ECO:0000256" key="8">
    <source>
        <dbReference type="ARBA" id="ARBA00029924"/>
    </source>
</evidence>
<dbReference type="PANTHER" id="PTHR34476:SF1">
    <property type="entry name" value="DNA-DIRECTED RNA POLYMERASE SUBUNIT OMEGA"/>
    <property type="match status" value="1"/>
</dbReference>
<dbReference type="EC" id="2.7.7.6" evidence="2 10"/>
<gene>
    <name evidence="10 12" type="primary">rpoZ</name>
    <name evidence="12" type="ORF">ENQ34_03165</name>
</gene>
<evidence type="ECO:0000256" key="7">
    <source>
        <dbReference type="ARBA" id="ARBA00023163"/>
    </source>
</evidence>
<accession>A0A7C2EJ06</accession>
<evidence type="ECO:0000256" key="4">
    <source>
        <dbReference type="ARBA" id="ARBA00022478"/>
    </source>
</evidence>
<evidence type="ECO:0000256" key="11">
    <source>
        <dbReference type="SAM" id="MobiDB-lite"/>
    </source>
</evidence>
<dbReference type="GO" id="GO:0003899">
    <property type="term" value="F:DNA-directed RNA polymerase activity"/>
    <property type="evidence" value="ECO:0007669"/>
    <property type="project" value="UniProtKB-UniRule"/>
</dbReference>
<comment type="caution">
    <text evidence="12">The sequence shown here is derived from an EMBL/GenBank/DDBJ whole genome shotgun (WGS) entry which is preliminary data.</text>
</comment>
<sequence length="80" mass="8920">MPINQPPLDKLLKVSKNRYVLAITVARYARHLTDKVNAGLLEEKVKPVSQALEEIAAGKVRFTQPSREQRRPSEPGGQDA</sequence>
<keyword evidence="6 10" id="KW-0548">Nucleotidyltransferase</keyword>
<protein>
    <recommendedName>
        <fullName evidence="3 10">DNA-directed RNA polymerase subunit omega</fullName>
        <shortName evidence="10">RNAP omega subunit</shortName>
        <ecNumber evidence="2 10">2.7.7.6</ecNumber>
    </recommendedName>
    <alternativeName>
        <fullName evidence="10">RNA polymerase omega subunit</fullName>
    </alternativeName>
    <alternativeName>
        <fullName evidence="8 10">Transcriptase subunit omega</fullName>
    </alternativeName>
</protein>
<dbReference type="NCBIfam" id="TIGR00690">
    <property type="entry name" value="rpoZ"/>
    <property type="match status" value="1"/>
</dbReference>
<evidence type="ECO:0000256" key="10">
    <source>
        <dbReference type="HAMAP-Rule" id="MF_00366"/>
    </source>
</evidence>
<keyword evidence="4 10" id="KW-0240">DNA-directed RNA polymerase</keyword>
<dbReference type="GO" id="GO:0003677">
    <property type="term" value="F:DNA binding"/>
    <property type="evidence" value="ECO:0007669"/>
    <property type="project" value="UniProtKB-UniRule"/>
</dbReference>
<dbReference type="SMART" id="SM01409">
    <property type="entry name" value="RNA_pol_Rpb6"/>
    <property type="match status" value="1"/>
</dbReference>
<dbReference type="PANTHER" id="PTHR34476">
    <property type="entry name" value="DNA-DIRECTED RNA POLYMERASE SUBUNIT OMEGA"/>
    <property type="match status" value="1"/>
</dbReference>
<evidence type="ECO:0000256" key="9">
    <source>
        <dbReference type="ARBA" id="ARBA00048552"/>
    </source>
</evidence>
<reference evidence="12" key="1">
    <citation type="journal article" date="2020" name="mSystems">
        <title>Genome- and Community-Level Interaction Insights into Carbon Utilization and Element Cycling Functions of Hydrothermarchaeota in Hydrothermal Sediment.</title>
        <authorList>
            <person name="Zhou Z."/>
            <person name="Liu Y."/>
            <person name="Xu W."/>
            <person name="Pan J."/>
            <person name="Luo Z.H."/>
            <person name="Li M."/>
        </authorList>
    </citation>
    <scope>NUCLEOTIDE SEQUENCE [LARGE SCALE GENOMIC DNA]</scope>
    <source>
        <strain evidence="12">SpSt-300</strain>
    </source>
</reference>
<feature type="region of interest" description="Disordered" evidence="11">
    <location>
        <begin position="59"/>
        <end position="80"/>
    </location>
</feature>
<comment type="function">
    <text evidence="10">Promotes RNA polymerase assembly. Latches the N- and C-terminal regions of the beta' subunit thereby facilitating its interaction with the beta and alpha subunits.</text>
</comment>
<evidence type="ECO:0000256" key="1">
    <source>
        <dbReference type="ARBA" id="ARBA00006711"/>
    </source>
</evidence>
<dbReference type="GO" id="GO:0006351">
    <property type="term" value="P:DNA-templated transcription"/>
    <property type="evidence" value="ECO:0007669"/>
    <property type="project" value="UniProtKB-UniRule"/>
</dbReference>
<dbReference type="InterPro" id="IPR003716">
    <property type="entry name" value="DNA-dir_RNA_pol_omega"/>
</dbReference>
<dbReference type="InterPro" id="IPR036161">
    <property type="entry name" value="RPB6/omega-like_sf"/>
</dbReference>
<keyword evidence="5 10" id="KW-0808">Transferase</keyword>
<evidence type="ECO:0000256" key="3">
    <source>
        <dbReference type="ARBA" id="ARBA00013725"/>
    </source>
</evidence>
<keyword evidence="7 10" id="KW-0804">Transcription</keyword>
<evidence type="ECO:0000256" key="6">
    <source>
        <dbReference type="ARBA" id="ARBA00022695"/>
    </source>
</evidence>
<dbReference type="HAMAP" id="MF_00366">
    <property type="entry name" value="RNApol_bact_RpoZ"/>
    <property type="match status" value="1"/>
</dbReference>
<evidence type="ECO:0000313" key="12">
    <source>
        <dbReference type="EMBL" id="HEL65667.1"/>
    </source>
</evidence>
<comment type="similarity">
    <text evidence="1 10">Belongs to the RNA polymerase subunit omega family.</text>
</comment>